<dbReference type="Proteomes" id="UP000223913">
    <property type="component" value="Unassembled WGS sequence"/>
</dbReference>
<organism evidence="1 2">
    <name type="scientific">Flavilitoribacter nigricans (strain ATCC 23147 / DSM 23189 / NBRC 102662 / NCIMB 1420 / SS-2)</name>
    <name type="common">Lewinella nigricans</name>
    <dbReference type="NCBI Taxonomy" id="1122177"/>
    <lineage>
        <taxon>Bacteria</taxon>
        <taxon>Pseudomonadati</taxon>
        <taxon>Bacteroidota</taxon>
        <taxon>Saprospiria</taxon>
        <taxon>Saprospirales</taxon>
        <taxon>Lewinellaceae</taxon>
        <taxon>Flavilitoribacter</taxon>
    </lineage>
</organism>
<gene>
    <name evidence="1" type="ORF">CRP01_30035</name>
</gene>
<dbReference type="AlphaFoldDB" id="A0A2D0N2P6"/>
<protein>
    <recommendedName>
        <fullName evidence="3">Twin-arginine translocation signal domain-containing protein</fullName>
    </recommendedName>
</protein>
<sequence>MKRRTFLKNTSLAAGMLTAGIPYSCKDAKAGASTDTAELQIQPITTGPQQHWFGYYDKQQIDTSGRYALGAEVEKFFRSPTQQDVLRVGLIDLEQGNTWREIGTSHSWGWQQGCMLQWIPGSDREVIWNDYGTDGFISKVYDIKTGETRTLPRAVYTLSPDGKFALSLDFDRLQFFRPGYGYPTKTPVTNWEKAPDQAGIYKMDLQSGASELILTYAQLAGLDREAGSVADYYHWFNHILVNPSGTRFIFLNRSRPVPSSSDMSAYRKENPEWNQSGKGHWLTRAITANTDGSDLYALNDSGVFSHFIWKGDDTICAWAMPDGGGDAGFYEFPDKTKNARQVGKGIMTVDGHNTYVPNTNYKWMLNDCYPQGEERLQELYLFHVPTEKKISIGKFHEPKHFTGEWRCDLHPRCDQQGKRVFFDSTHKGDQRQIYAVDISGIIAAGPR</sequence>
<accession>A0A2D0N2P6</accession>
<dbReference type="SUPFAM" id="SSF50969">
    <property type="entry name" value="YVTN repeat-like/Quinoprotein amine dehydrogenase"/>
    <property type="match status" value="1"/>
</dbReference>
<reference evidence="1 2" key="1">
    <citation type="submission" date="2017-10" db="EMBL/GenBank/DDBJ databases">
        <title>The draft genome sequence of Lewinella nigricans NBRC 102662.</title>
        <authorList>
            <person name="Wang K."/>
        </authorList>
    </citation>
    <scope>NUCLEOTIDE SEQUENCE [LARGE SCALE GENOMIC DNA]</scope>
    <source>
        <strain evidence="1 2">NBRC 102662</strain>
    </source>
</reference>
<comment type="caution">
    <text evidence="1">The sequence shown here is derived from an EMBL/GenBank/DDBJ whole genome shotgun (WGS) entry which is preliminary data.</text>
</comment>
<dbReference type="InterPro" id="IPR015943">
    <property type="entry name" value="WD40/YVTN_repeat-like_dom_sf"/>
</dbReference>
<dbReference type="OrthoDB" id="5174394at2"/>
<name>A0A2D0N2P6_FLAN2</name>
<dbReference type="InterPro" id="IPR011044">
    <property type="entry name" value="Quino_amine_DH_bsu"/>
</dbReference>
<dbReference type="EMBL" id="PDUD01000036">
    <property type="protein sequence ID" value="PHN02822.1"/>
    <property type="molecule type" value="Genomic_DNA"/>
</dbReference>
<dbReference type="Gene3D" id="2.130.10.10">
    <property type="entry name" value="YVTN repeat-like/Quinoprotein amine dehydrogenase"/>
    <property type="match status" value="1"/>
</dbReference>
<evidence type="ECO:0000313" key="1">
    <source>
        <dbReference type="EMBL" id="PHN02822.1"/>
    </source>
</evidence>
<keyword evidence="2" id="KW-1185">Reference proteome</keyword>
<proteinExistence type="predicted"/>
<evidence type="ECO:0008006" key="3">
    <source>
        <dbReference type="Google" id="ProtNLM"/>
    </source>
</evidence>
<dbReference type="RefSeq" id="WP_099153762.1">
    <property type="nucleotide sequence ID" value="NZ_PDUD01000036.1"/>
</dbReference>
<evidence type="ECO:0000313" key="2">
    <source>
        <dbReference type="Proteomes" id="UP000223913"/>
    </source>
</evidence>